<dbReference type="EMBL" id="QGNW01000013">
    <property type="protein sequence ID" value="RVX17472.1"/>
    <property type="molecule type" value="Genomic_DNA"/>
</dbReference>
<evidence type="ECO:0000256" key="1">
    <source>
        <dbReference type="SAM" id="MobiDB-lite"/>
    </source>
</evidence>
<sequence>MKELHTKEEDIIGKTKKDNVDDDNNDMDTSSHRADKLTKLSSYALLSSDKFSSLCKLVKTLSDHVT</sequence>
<gene>
    <name evidence="2" type="ORF">CK203_003711</name>
</gene>
<feature type="compositionally biased region" description="Basic and acidic residues" evidence="1">
    <location>
        <begin position="1"/>
        <end position="19"/>
    </location>
</feature>
<evidence type="ECO:0000313" key="3">
    <source>
        <dbReference type="Proteomes" id="UP000288805"/>
    </source>
</evidence>
<dbReference type="Proteomes" id="UP000288805">
    <property type="component" value="Unassembled WGS sequence"/>
</dbReference>
<protein>
    <submittedName>
        <fullName evidence="2">Uncharacterized protein</fullName>
    </submittedName>
</protein>
<name>A0A438K8E3_VITVI</name>
<comment type="caution">
    <text evidence="2">The sequence shown here is derived from an EMBL/GenBank/DDBJ whole genome shotgun (WGS) entry which is preliminary data.</text>
</comment>
<proteinExistence type="predicted"/>
<feature type="region of interest" description="Disordered" evidence="1">
    <location>
        <begin position="1"/>
        <end position="32"/>
    </location>
</feature>
<reference evidence="2 3" key="1">
    <citation type="journal article" date="2018" name="PLoS Genet.">
        <title>Population sequencing reveals clonal diversity and ancestral inbreeding in the grapevine cultivar Chardonnay.</title>
        <authorList>
            <person name="Roach M.J."/>
            <person name="Johnson D.L."/>
            <person name="Bohlmann J."/>
            <person name="van Vuuren H.J."/>
            <person name="Jones S.J."/>
            <person name="Pretorius I.S."/>
            <person name="Schmidt S.A."/>
            <person name="Borneman A.R."/>
        </authorList>
    </citation>
    <scope>NUCLEOTIDE SEQUENCE [LARGE SCALE GENOMIC DNA]</scope>
    <source>
        <strain evidence="3">cv. Chardonnay</strain>
        <tissue evidence="2">Leaf</tissue>
    </source>
</reference>
<accession>A0A438K8E3</accession>
<dbReference type="AlphaFoldDB" id="A0A438K8E3"/>
<organism evidence="2 3">
    <name type="scientific">Vitis vinifera</name>
    <name type="common">Grape</name>
    <dbReference type="NCBI Taxonomy" id="29760"/>
    <lineage>
        <taxon>Eukaryota</taxon>
        <taxon>Viridiplantae</taxon>
        <taxon>Streptophyta</taxon>
        <taxon>Embryophyta</taxon>
        <taxon>Tracheophyta</taxon>
        <taxon>Spermatophyta</taxon>
        <taxon>Magnoliopsida</taxon>
        <taxon>eudicotyledons</taxon>
        <taxon>Gunneridae</taxon>
        <taxon>Pentapetalae</taxon>
        <taxon>rosids</taxon>
        <taxon>Vitales</taxon>
        <taxon>Vitaceae</taxon>
        <taxon>Viteae</taxon>
        <taxon>Vitis</taxon>
    </lineage>
</organism>
<evidence type="ECO:0000313" key="2">
    <source>
        <dbReference type="EMBL" id="RVX17472.1"/>
    </source>
</evidence>